<evidence type="ECO:0000313" key="1">
    <source>
        <dbReference type="EMBL" id="CAE7281771.1"/>
    </source>
</evidence>
<gene>
    <name evidence="1" type="ORF">SNAT2548_LOCUS14936</name>
</gene>
<dbReference type="AlphaFoldDB" id="A0A812MTG2"/>
<proteinExistence type="predicted"/>
<protein>
    <submittedName>
        <fullName evidence="1">Uncharacterized protein</fullName>
    </submittedName>
</protein>
<dbReference type="Proteomes" id="UP000604046">
    <property type="component" value="Unassembled WGS sequence"/>
</dbReference>
<organism evidence="1 2">
    <name type="scientific">Symbiodinium natans</name>
    <dbReference type="NCBI Taxonomy" id="878477"/>
    <lineage>
        <taxon>Eukaryota</taxon>
        <taxon>Sar</taxon>
        <taxon>Alveolata</taxon>
        <taxon>Dinophyceae</taxon>
        <taxon>Suessiales</taxon>
        <taxon>Symbiodiniaceae</taxon>
        <taxon>Symbiodinium</taxon>
    </lineage>
</organism>
<sequence length="139" mass="15027">MMLQAAVLEVLGRTSGPWLPAFLAPFVAPLTNAMESLRATQDKPGQHIPQLLITVSIDREASAVPQGMFQCVQTLLQVRVLGDVGVEPARVGQQKRGFWVESWYLHWRAVGEGMVTTLPSALFKDASRNSSSPGVGASL</sequence>
<comment type="caution">
    <text evidence="1">The sequence shown here is derived from an EMBL/GenBank/DDBJ whole genome shotgun (WGS) entry which is preliminary data.</text>
</comment>
<keyword evidence="2" id="KW-1185">Reference proteome</keyword>
<name>A0A812MTG2_9DINO</name>
<dbReference type="EMBL" id="CAJNDS010001813">
    <property type="protein sequence ID" value="CAE7281771.1"/>
    <property type="molecule type" value="Genomic_DNA"/>
</dbReference>
<reference evidence="1" key="1">
    <citation type="submission" date="2021-02" db="EMBL/GenBank/DDBJ databases">
        <authorList>
            <person name="Dougan E. K."/>
            <person name="Rhodes N."/>
            <person name="Thang M."/>
            <person name="Chan C."/>
        </authorList>
    </citation>
    <scope>NUCLEOTIDE SEQUENCE</scope>
</reference>
<accession>A0A812MTG2</accession>
<evidence type="ECO:0000313" key="2">
    <source>
        <dbReference type="Proteomes" id="UP000604046"/>
    </source>
</evidence>